<accession>A0A1G9PFK6</accession>
<proteinExistence type="predicted"/>
<evidence type="ECO:0000313" key="1">
    <source>
        <dbReference type="EMBL" id="SDL97632.1"/>
    </source>
</evidence>
<sequence length="46" mass="4876">MTMPAFDSASVGLRVPLSALYEDVRLAPPTVPAPGRPLTPEQIQGK</sequence>
<name>A0A1G9PFK6_9BURK</name>
<dbReference type="EMBL" id="FNHP01000001">
    <property type="protein sequence ID" value="SDL97632.1"/>
    <property type="molecule type" value="Genomic_DNA"/>
</dbReference>
<dbReference type="RefSeq" id="WP_175488183.1">
    <property type="nucleotide sequence ID" value="NZ_FNHP01000001.1"/>
</dbReference>
<evidence type="ECO:0000313" key="2">
    <source>
        <dbReference type="Proteomes" id="UP000198552"/>
    </source>
</evidence>
<dbReference type="AlphaFoldDB" id="A0A1G9PFK6"/>
<organism evidence="1 2">
    <name type="scientific">Oryzisolibacter propanilivorax</name>
    <dbReference type="NCBI Taxonomy" id="1527607"/>
    <lineage>
        <taxon>Bacteria</taxon>
        <taxon>Pseudomonadati</taxon>
        <taxon>Pseudomonadota</taxon>
        <taxon>Betaproteobacteria</taxon>
        <taxon>Burkholderiales</taxon>
        <taxon>Comamonadaceae</taxon>
        <taxon>Oryzisolibacter</taxon>
    </lineage>
</organism>
<dbReference type="Proteomes" id="UP000198552">
    <property type="component" value="Unassembled WGS sequence"/>
</dbReference>
<gene>
    <name evidence="1" type="ORF">SAMN05428957_101386</name>
</gene>
<dbReference type="STRING" id="1527607.SAMN05428957_101386"/>
<keyword evidence="2" id="KW-1185">Reference proteome</keyword>
<protein>
    <submittedName>
        <fullName evidence="1">Uncharacterized protein</fullName>
    </submittedName>
</protein>
<reference evidence="2" key="1">
    <citation type="submission" date="2016-10" db="EMBL/GenBank/DDBJ databases">
        <authorList>
            <person name="Varghese N."/>
            <person name="Submissions S."/>
        </authorList>
    </citation>
    <scope>NUCLEOTIDE SEQUENCE [LARGE SCALE GENOMIC DNA]</scope>
    <source>
        <strain evidence="2">EPL6</strain>
    </source>
</reference>